<dbReference type="Pfam" id="PF13727">
    <property type="entry name" value="CoA_binding_3"/>
    <property type="match status" value="1"/>
</dbReference>
<keyword evidence="4 7" id="KW-0812">Transmembrane</keyword>
<dbReference type="Gene3D" id="3.40.50.720">
    <property type="entry name" value="NAD(P)-binding Rossmann-like Domain"/>
    <property type="match status" value="1"/>
</dbReference>
<proteinExistence type="inferred from homology"/>
<keyword evidence="6 7" id="KW-0472">Membrane</keyword>
<dbReference type="InterPro" id="IPR017475">
    <property type="entry name" value="EPS_sugar_tfrase"/>
</dbReference>
<dbReference type="EC" id="2.7.8.31" evidence="9"/>
<comment type="caution">
    <text evidence="9">The sequence shown here is derived from an EMBL/GenBank/DDBJ whole genome shotgun (WGS) entry which is preliminary data.</text>
</comment>
<dbReference type="PANTHER" id="PTHR30576:SF0">
    <property type="entry name" value="UNDECAPRENYL-PHOSPHATE N-ACETYLGALACTOSAMINYL 1-PHOSPHATE TRANSFERASE-RELATED"/>
    <property type="match status" value="1"/>
</dbReference>
<evidence type="ECO:0000256" key="5">
    <source>
        <dbReference type="ARBA" id="ARBA00022989"/>
    </source>
</evidence>
<dbReference type="SUPFAM" id="SSF51735">
    <property type="entry name" value="NAD(P)-binding Rossmann-fold domains"/>
    <property type="match status" value="1"/>
</dbReference>
<dbReference type="NCBIfam" id="TIGR03023">
    <property type="entry name" value="WcaJ_sugtrans"/>
    <property type="match status" value="1"/>
</dbReference>
<feature type="domain" description="Bacterial sugar transferase" evidence="8">
    <location>
        <begin position="292"/>
        <end position="480"/>
    </location>
</feature>
<evidence type="ECO:0000256" key="6">
    <source>
        <dbReference type="ARBA" id="ARBA00023136"/>
    </source>
</evidence>
<dbReference type="EMBL" id="JAAXKX010000031">
    <property type="protein sequence ID" value="NKN34553.1"/>
    <property type="molecule type" value="Genomic_DNA"/>
</dbReference>
<feature type="transmembrane region" description="Helical" evidence="7">
    <location>
        <begin position="28"/>
        <end position="49"/>
    </location>
</feature>
<evidence type="ECO:0000259" key="8">
    <source>
        <dbReference type="Pfam" id="PF02397"/>
    </source>
</evidence>
<dbReference type="InterPro" id="IPR036291">
    <property type="entry name" value="NAD(P)-bd_dom_sf"/>
</dbReference>
<feature type="transmembrane region" description="Helical" evidence="7">
    <location>
        <begin position="96"/>
        <end position="115"/>
    </location>
</feature>
<evidence type="ECO:0000313" key="10">
    <source>
        <dbReference type="Proteomes" id="UP000740754"/>
    </source>
</evidence>
<dbReference type="NCBIfam" id="TIGR03025">
    <property type="entry name" value="EPS_sugtrans"/>
    <property type="match status" value="1"/>
</dbReference>
<protein>
    <submittedName>
        <fullName evidence="9">Undecaprenyl-phosphate glucose phosphotransferase</fullName>
        <ecNumber evidence="9">2.7.8.31</ecNumber>
    </submittedName>
</protein>
<dbReference type="InterPro" id="IPR003362">
    <property type="entry name" value="Bact_transf"/>
</dbReference>
<gene>
    <name evidence="9" type="ORF">HF203_15135</name>
</gene>
<reference evidence="9 10" key="1">
    <citation type="submission" date="2020-04" db="EMBL/GenBank/DDBJ databases">
        <title>Draft Whole-Genome sequence of Marichromatium bheemlicum DSM 18632, type strain.</title>
        <authorList>
            <person name="Kyndt J.A."/>
            <person name="Meyer T.E."/>
        </authorList>
    </citation>
    <scope>NUCLEOTIDE SEQUENCE [LARGE SCALE GENOMIC DNA]</scope>
    <source>
        <strain evidence="9 10">DSM 18632</strain>
    </source>
</reference>
<evidence type="ECO:0000313" key="9">
    <source>
        <dbReference type="EMBL" id="NKN34553.1"/>
    </source>
</evidence>
<dbReference type="InterPro" id="IPR017473">
    <property type="entry name" value="Undecaprenyl-P_gluc_Ptfrase"/>
</dbReference>
<dbReference type="Pfam" id="PF02397">
    <property type="entry name" value="Bac_transf"/>
    <property type="match status" value="1"/>
</dbReference>
<comment type="similarity">
    <text evidence="2">Belongs to the bacterial sugar transferase family.</text>
</comment>
<evidence type="ECO:0000256" key="3">
    <source>
        <dbReference type="ARBA" id="ARBA00022679"/>
    </source>
</evidence>
<dbReference type="Proteomes" id="UP000740754">
    <property type="component" value="Unassembled WGS sequence"/>
</dbReference>
<evidence type="ECO:0000256" key="1">
    <source>
        <dbReference type="ARBA" id="ARBA00004141"/>
    </source>
</evidence>
<name>A0ABX1IBC5_9GAMM</name>
<feature type="transmembrane region" description="Helical" evidence="7">
    <location>
        <begin position="127"/>
        <end position="150"/>
    </location>
</feature>
<evidence type="ECO:0000256" key="7">
    <source>
        <dbReference type="SAM" id="Phobius"/>
    </source>
</evidence>
<evidence type="ECO:0000256" key="2">
    <source>
        <dbReference type="ARBA" id="ARBA00006464"/>
    </source>
</evidence>
<feature type="transmembrane region" description="Helical" evidence="7">
    <location>
        <begin position="61"/>
        <end position="84"/>
    </location>
</feature>
<keyword evidence="3 9" id="KW-0808">Transferase</keyword>
<organism evidence="9 10">
    <name type="scientific">Marichromatium bheemlicum</name>
    <dbReference type="NCBI Taxonomy" id="365339"/>
    <lineage>
        <taxon>Bacteria</taxon>
        <taxon>Pseudomonadati</taxon>
        <taxon>Pseudomonadota</taxon>
        <taxon>Gammaproteobacteria</taxon>
        <taxon>Chromatiales</taxon>
        <taxon>Chromatiaceae</taxon>
        <taxon>Marichromatium</taxon>
    </lineage>
</organism>
<dbReference type="PANTHER" id="PTHR30576">
    <property type="entry name" value="COLANIC BIOSYNTHESIS UDP-GLUCOSE LIPID CARRIER TRANSFERASE"/>
    <property type="match status" value="1"/>
</dbReference>
<keyword evidence="10" id="KW-1185">Reference proteome</keyword>
<keyword evidence="5 7" id="KW-1133">Transmembrane helix</keyword>
<dbReference type="RefSeq" id="WP_168670927.1">
    <property type="nucleotide sequence ID" value="NZ_JAAXKX010000031.1"/>
</dbReference>
<sequence length="487" mass="55067">METIVDTRQSGINQQAQVSLASLSRLHYLLYAADILALLLTGLMVFALLDLSWTPESVLSYGMAATLAALIYSFFAFQNGLYDWKRLRANIQRPTVAFQAQIVSFGMLLLIGFTFKITHDFSRLWAGFWMAGFSVHLLSSRLILNAYLAAPPQSKRAVRRAVIVGAGENGRAVLEHIRKFDRQGIQVVGFIDDRASDRLPDVLGAPLLGPTSKIEDLVRREVADLVIIALPWTAYDRIKSVAHRLATWSIDIYLATGRLGLDYADRPVFRVGGMHVLSLHDRPISDWSAIIKRIEDLLIAVPALILVSPIMLLTAIAIKLESKGPVLFAQKRYGFNNNLIRVYKFRSMYTDMTDHRCDRQTTKNDPRITRVGRLIRKTSIDELPQLFNVLLGNMSIVGPRPHATGTKSEGKLLEDVVQEYARRHKVKPGITGWAQCNGWRGETDTREKAERRVEHDLYYIENWSVFLDLLVVLKTAWMFLGKNENAY</sequence>
<accession>A0ABX1IBC5</accession>
<dbReference type="GO" id="GO:0089702">
    <property type="term" value="F:undecaprenyl-phosphate glucose phosphotransferase activity"/>
    <property type="evidence" value="ECO:0007669"/>
    <property type="project" value="UniProtKB-EC"/>
</dbReference>
<comment type="subcellular location">
    <subcellularLocation>
        <location evidence="1">Membrane</location>
        <topology evidence="1">Multi-pass membrane protein</topology>
    </subcellularLocation>
</comment>
<feature type="transmembrane region" description="Helical" evidence="7">
    <location>
        <begin position="297"/>
        <end position="318"/>
    </location>
</feature>
<evidence type="ECO:0000256" key="4">
    <source>
        <dbReference type="ARBA" id="ARBA00022692"/>
    </source>
</evidence>